<feature type="region of interest" description="Disordered" evidence="1">
    <location>
        <begin position="1"/>
        <end position="71"/>
    </location>
</feature>
<sequence>MDDTKERRHEPPRRHTRRVPPLRRPTDPGVRQVRRALRTLRHHRGGGAVRAPSGYAGVGRARPLLPHPRRLAPVHPRRCLDGRHRCLGPAPRLGRRARHPQR</sequence>
<dbReference type="EMBL" id="KR029589">
    <property type="protein sequence ID" value="AKH47247.1"/>
    <property type="molecule type" value="Genomic_DNA"/>
</dbReference>
<organism evidence="2">
    <name type="scientific">uncultured marine virus</name>
    <dbReference type="NCBI Taxonomy" id="186617"/>
    <lineage>
        <taxon>Viruses</taxon>
        <taxon>environmental samples</taxon>
    </lineage>
</organism>
<feature type="compositionally biased region" description="Basic residues" evidence="1">
    <location>
        <begin position="32"/>
        <end position="45"/>
    </location>
</feature>
<proteinExistence type="predicted"/>
<name>A0A0F7L733_9VIRU</name>
<accession>A0A0F7L733</accession>
<reference evidence="2" key="2">
    <citation type="submission" date="2015-03" db="EMBL/GenBank/DDBJ databases">
        <authorList>
            <person name="Chow C.-E.T."/>
            <person name="Winget D.M."/>
            <person name="White R.A.III."/>
            <person name="Hallam S.J."/>
            <person name="Suttle C.A."/>
        </authorList>
    </citation>
    <scope>NUCLEOTIDE SEQUENCE</scope>
    <source>
        <strain evidence="2">Anoxic2_5</strain>
    </source>
</reference>
<evidence type="ECO:0000313" key="2">
    <source>
        <dbReference type="EMBL" id="AKH47247.1"/>
    </source>
</evidence>
<protein>
    <submittedName>
        <fullName evidence="2">Uncharacterized protein</fullName>
    </submittedName>
</protein>
<reference evidence="2" key="1">
    <citation type="journal article" date="2015" name="Front. Microbiol.">
        <title>Combining genomic sequencing methods to explore viral diversity and reveal potential virus-host interactions.</title>
        <authorList>
            <person name="Chow C.E."/>
            <person name="Winget D.M."/>
            <person name="White R.A.III."/>
            <person name="Hallam S.J."/>
            <person name="Suttle C.A."/>
        </authorList>
    </citation>
    <scope>NUCLEOTIDE SEQUENCE</scope>
    <source>
        <strain evidence="2">Anoxic2_5</strain>
    </source>
</reference>
<evidence type="ECO:0000256" key="1">
    <source>
        <dbReference type="SAM" id="MobiDB-lite"/>
    </source>
</evidence>
<feature type="compositionally biased region" description="Basic residues" evidence="1">
    <location>
        <begin position="10"/>
        <end position="21"/>
    </location>
</feature>